<dbReference type="PROSITE" id="PS50983">
    <property type="entry name" value="FE_B12_PBP"/>
    <property type="match status" value="1"/>
</dbReference>
<dbReference type="PANTHER" id="PTHR30535">
    <property type="entry name" value="VITAMIN B12-BINDING PROTEIN"/>
    <property type="match status" value="1"/>
</dbReference>
<dbReference type="EMBL" id="BBYR01000065">
    <property type="protein sequence ID" value="GAP38056.1"/>
    <property type="molecule type" value="Genomic_DNA"/>
</dbReference>
<dbReference type="SUPFAM" id="SSF53807">
    <property type="entry name" value="Helical backbone' metal receptor"/>
    <property type="match status" value="1"/>
</dbReference>
<reference evidence="2 3" key="2">
    <citation type="journal article" date="2016" name="Science">
        <title>A bacterium that degrades and assimilates poly(ethylene terephthalate).</title>
        <authorList>
            <person name="Yoshida S."/>
            <person name="Hiraga K."/>
            <person name="Takehana T."/>
            <person name="Taniguchi I."/>
            <person name="Yamaji H."/>
            <person name="Maeda Y."/>
            <person name="Toyohara K."/>
            <person name="Miyamoto K."/>
            <person name="Kimura Y."/>
            <person name="Oda K."/>
        </authorList>
    </citation>
    <scope>NUCLEOTIDE SEQUENCE [LARGE SCALE GENOMIC DNA]</scope>
    <source>
        <strain evidence="3">NBRC 110686 / TISTR 2288 / 201-F6</strain>
    </source>
</reference>
<feature type="domain" description="Fe/B12 periplasmic-binding" evidence="1">
    <location>
        <begin position="39"/>
        <end position="296"/>
    </location>
</feature>
<dbReference type="Pfam" id="PF01497">
    <property type="entry name" value="Peripla_BP_2"/>
    <property type="match status" value="1"/>
</dbReference>
<keyword evidence="3" id="KW-1185">Reference proteome</keyword>
<comment type="caution">
    <text evidence="2">The sequence shown here is derived from an EMBL/GenBank/DDBJ whole genome shotgun (WGS) entry which is preliminary data.</text>
</comment>
<dbReference type="InterPro" id="IPR002491">
    <property type="entry name" value="ABC_transptr_periplasmic_BD"/>
</dbReference>
<dbReference type="RefSeq" id="WP_231638223.1">
    <property type="nucleotide sequence ID" value="NZ_BBYR01000065.1"/>
</dbReference>
<name>A0A0K8P630_PISS1</name>
<protein>
    <submittedName>
        <fullName evidence="2">Periplasmic hemin-binding protein</fullName>
    </submittedName>
</protein>
<dbReference type="Proteomes" id="UP000037660">
    <property type="component" value="Unassembled WGS sequence"/>
</dbReference>
<dbReference type="STRING" id="1547922.ISF6_4250"/>
<organism evidence="2 3">
    <name type="scientific">Piscinibacter sakaiensis</name>
    <name type="common">Ideonella sakaiensis</name>
    <dbReference type="NCBI Taxonomy" id="1547922"/>
    <lineage>
        <taxon>Bacteria</taxon>
        <taxon>Pseudomonadati</taxon>
        <taxon>Pseudomonadota</taxon>
        <taxon>Betaproteobacteria</taxon>
        <taxon>Burkholderiales</taxon>
        <taxon>Sphaerotilaceae</taxon>
        <taxon>Piscinibacter</taxon>
    </lineage>
</organism>
<evidence type="ECO:0000259" key="1">
    <source>
        <dbReference type="PROSITE" id="PS50983"/>
    </source>
</evidence>
<gene>
    <name evidence="2" type="ORF">ISF6_4250</name>
</gene>
<dbReference type="AlphaFoldDB" id="A0A0K8P630"/>
<evidence type="ECO:0000313" key="3">
    <source>
        <dbReference type="Proteomes" id="UP000037660"/>
    </source>
</evidence>
<accession>A0A0K8P630</accession>
<reference evidence="3" key="1">
    <citation type="submission" date="2015-07" db="EMBL/GenBank/DDBJ databases">
        <title>Discovery of a poly(ethylene terephthalate assimilation.</title>
        <authorList>
            <person name="Yoshida S."/>
            <person name="Hiraga K."/>
            <person name="Takehana T."/>
            <person name="Taniguchi I."/>
            <person name="Yamaji H."/>
            <person name="Maeda Y."/>
            <person name="Toyohara K."/>
            <person name="Miyamoto K."/>
            <person name="Kimura Y."/>
            <person name="Oda K."/>
        </authorList>
    </citation>
    <scope>NUCLEOTIDE SEQUENCE [LARGE SCALE GENOMIC DNA]</scope>
    <source>
        <strain evidence="3">NBRC 110686 / TISTR 2288 / 201-F6</strain>
    </source>
</reference>
<dbReference type="InterPro" id="IPR050902">
    <property type="entry name" value="ABC_Transporter_SBP"/>
</dbReference>
<evidence type="ECO:0000313" key="2">
    <source>
        <dbReference type="EMBL" id="GAP38056.1"/>
    </source>
</evidence>
<sequence length="296" mass="30298">MHGLLNGRAWSGSARRRRILLAALALPAASLRAQPPRQRIVTVGGALTEIVYALGAEAALVGVDTTSLYPAAAQRLPSVGYARALSAEGVLSLAPTLLLHSQEAGPPAVLSQLAAARLPMERLDLDHRIEGLLAAARRVGRLTGHADAGERLATRLEAEFGQALSRVAARRGGAAPPRVLFVLSHSLAQVRIAGRDTAADAMIGLAGGRNALGDATGYKPLSPEAAIAAAPEVILCTEQGLQAAGGIDGLLQAPGLAATPAGRARRVVAMDALLLLGFGPRLPQAVATLADRLVGS</sequence>
<dbReference type="PANTHER" id="PTHR30535:SF4">
    <property type="entry name" value="HEMIN-BINDING PERIPLASMIC PROTEIN HMUT"/>
    <property type="match status" value="1"/>
</dbReference>
<dbReference type="Gene3D" id="3.40.50.1980">
    <property type="entry name" value="Nitrogenase molybdenum iron protein domain"/>
    <property type="match status" value="2"/>
</dbReference>
<proteinExistence type="predicted"/>